<dbReference type="EC" id="7.4.2.8" evidence="5"/>
<dbReference type="PANTHER" id="PTHR15184:SF9">
    <property type="entry name" value="SPI-1 TYPE 3 SECRETION SYSTEM ATPASE"/>
    <property type="match status" value="1"/>
</dbReference>
<keyword evidence="1" id="KW-0813">Transport</keyword>
<gene>
    <name evidence="7" type="ORF">PSYPI_43571</name>
</gene>
<dbReference type="InterPro" id="IPR000194">
    <property type="entry name" value="ATPase_F1/V1/A1_a/bsu_nucl-bd"/>
</dbReference>
<keyword evidence="3" id="KW-0067">ATP-binding</keyword>
<dbReference type="SUPFAM" id="SSF52540">
    <property type="entry name" value="P-loop containing nucleoside triphosphate hydrolases"/>
    <property type="match status" value="1"/>
</dbReference>
<evidence type="ECO:0000256" key="2">
    <source>
        <dbReference type="ARBA" id="ARBA00022741"/>
    </source>
</evidence>
<dbReference type="GO" id="GO:0005524">
    <property type="term" value="F:ATP binding"/>
    <property type="evidence" value="ECO:0007669"/>
    <property type="project" value="UniProtKB-KW"/>
</dbReference>
<name>F3GP47_PSESJ</name>
<feature type="non-terminal residue" evidence="7">
    <location>
        <position position="72"/>
    </location>
</feature>
<protein>
    <recommendedName>
        <fullName evidence="5">protein-secreting ATPase</fullName>
        <ecNumber evidence="5">7.4.2.8</ecNumber>
    </recommendedName>
</protein>
<dbReference type="PROSITE" id="PS00152">
    <property type="entry name" value="ATPASE_ALPHA_BETA"/>
    <property type="match status" value="1"/>
</dbReference>
<evidence type="ECO:0000259" key="6">
    <source>
        <dbReference type="Pfam" id="PF00006"/>
    </source>
</evidence>
<dbReference type="InterPro" id="IPR027417">
    <property type="entry name" value="P-loop_NTPase"/>
</dbReference>
<dbReference type="PANTHER" id="PTHR15184">
    <property type="entry name" value="ATP SYNTHASE"/>
    <property type="match status" value="1"/>
</dbReference>
<reference evidence="7 8" key="1">
    <citation type="journal article" date="2011" name="PLoS Pathog.">
        <title>Dynamic evolution of pathogenicity revealed by sequencing and comparative genomics of 19 Pseudomonas syringae isolates.</title>
        <authorList>
            <person name="Baltrus D.A."/>
            <person name="Nishimura M.T."/>
            <person name="Romanchuk A."/>
            <person name="Chang J.H."/>
            <person name="Mukhtar M.S."/>
            <person name="Cherkis K."/>
            <person name="Roach J."/>
            <person name="Grant S.R."/>
            <person name="Jones C.D."/>
            <person name="Dangl J.L."/>
        </authorList>
    </citation>
    <scope>NUCLEOTIDE SEQUENCE [LARGE SCALE GENOMIC DNA]</scope>
    <source>
        <strain evidence="7 8">1704B</strain>
    </source>
</reference>
<dbReference type="GO" id="GO:0008564">
    <property type="term" value="F:protein-exporting ATPase activity"/>
    <property type="evidence" value="ECO:0007669"/>
    <property type="project" value="UniProtKB-EC"/>
</dbReference>
<dbReference type="EMBL" id="AEAI01003552">
    <property type="protein sequence ID" value="EGH48850.1"/>
    <property type="molecule type" value="Genomic_DNA"/>
</dbReference>
<evidence type="ECO:0000256" key="5">
    <source>
        <dbReference type="ARBA" id="ARBA00024382"/>
    </source>
</evidence>
<dbReference type="InterPro" id="IPR050053">
    <property type="entry name" value="ATPase_alpha/beta_chains"/>
</dbReference>
<dbReference type="Proteomes" id="UP000004986">
    <property type="component" value="Unassembled WGS sequence"/>
</dbReference>
<keyword evidence="4" id="KW-1278">Translocase</keyword>
<accession>F3GP47</accession>
<dbReference type="Gene3D" id="3.40.50.12240">
    <property type="match status" value="1"/>
</dbReference>
<evidence type="ECO:0000256" key="4">
    <source>
        <dbReference type="ARBA" id="ARBA00022967"/>
    </source>
</evidence>
<dbReference type="Pfam" id="PF00006">
    <property type="entry name" value="ATP-synt_ab"/>
    <property type="match status" value="1"/>
</dbReference>
<organism evidence="7 8">
    <name type="scientific">Pseudomonas syringae pv. pisi str. 1704B</name>
    <dbReference type="NCBI Taxonomy" id="629263"/>
    <lineage>
        <taxon>Bacteria</taxon>
        <taxon>Pseudomonadati</taxon>
        <taxon>Pseudomonadota</taxon>
        <taxon>Gammaproteobacteria</taxon>
        <taxon>Pseudomonadales</taxon>
        <taxon>Pseudomonadaceae</taxon>
        <taxon>Pseudomonas</taxon>
        <taxon>Pseudomonas syringae</taxon>
    </lineage>
</organism>
<dbReference type="HOGENOM" id="CLU_2728391_0_0_6"/>
<comment type="caution">
    <text evidence="7">The sequence shown here is derived from an EMBL/GenBank/DDBJ whole genome shotgun (WGS) entry which is preliminary data.</text>
</comment>
<dbReference type="AlphaFoldDB" id="F3GP47"/>
<dbReference type="GO" id="GO:0046933">
    <property type="term" value="F:proton-transporting ATP synthase activity, rotational mechanism"/>
    <property type="evidence" value="ECO:0007669"/>
    <property type="project" value="TreeGrafter"/>
</dbReference>
<evidence type="ECO:0000256" key="3">
    <source>
        <dbReference type="ARBA" id="ARBA00022840"/>
    </source>
</evidence>
<sequence length="72" mass="7943">MYTLLPRLVERAGMSENGSITALYTVLIEQDSMNDPVADEVRSLLDGHIVLSRKLAERGHYPAIDVSASISR</sequence>
<evidence type="ECO:0000313" key="7">
    <source>
        <dbReference type="EMBL" id="EGH48850.1"/>
    </source>
</evidence>
<keyword evidence="2" id="KW-0547">Nucleotide-binding</keyword>
<proteinExistence type="predicted"/>
<evidence type="ECO:0000313" key="8">
    <source>
        <dbReference type="Proteomes" id="UP000004986"/>
    </source>
</evidence>
<dbReference type="InterPro" id="IPR020003">
    <property type="entry name" value="ATPase_a/bsu_AS"/>
</dbReference>
<evidence type="ECO:0000256" key="1">
    <source>
        <dbReference type="ARBA" id="ARBA00022448"/>
    </source>
</evidence>
<feature type="domain" description="ATPase F1/V1/A1 complex alpha/beta subunit nucleotide-binding" evidence="6">
    <location>
        <begin position="1"/>
        <end position="71"/>
    </location>
</feature>
<keyword evidence="8" id="KW-1185">Reference proteome</keyword>